<evidence type="ECO:0000256" key="8">
    <source>
        <dbReference type="ARBA" id="ARBA00022670"/>
    </source>
</evidence>
<dbReference type="Gene3D" id="3.50.30.30">
    <property type="match status" value="1"/>
</dbReference>
<keyword evidence="17" id="KW-0325">Glycoprotein</keyword>
<dbReference type="PANTHER" id="PTHR12053:SF3">
    <property type="entry name" value="CARBOXYPEPTIDASE Q"/>
    <property type="match status" value="1"/>
</dbReference>
<dbReference type="SUPFAM" id="SSF53187">
    <property type="entry name" value="Zn-dependent exopeptidases"/>
    <property type="match status" value="1"/>
</dbReference>
<evidence type="ECO:0000256" key="18">
    <source>
        <dbReference type="ARBA" id="ARBA00023228"/>
    </source>
</evidence>
<evidence type="ECO:0000256" key="6">
    <source>
        <dbReference type="ARBA" id="ARBA00022525"/>
    </source>
</evidence>
<sequence>MNKIYRYGLGLLLLISVKVQAQNPVIEAIIQEANENSQLETLAHELMDGIGPRLVGSPQMQKAHDWAVSQYQGWGITARNEQWGEWKGWERGITHIDMVAPWTRSLSGMQLAWSPASPKGGVVGEVVMIPDLADSIAFQKWLPSVKGKYVMISAPQLTGRPDYNWEKWAKEGSLDKIKEAQSQLDAEWTNRISRTGLNRRTLPEALENAGAVGILTSYWSRAFGANKIFSASTKKIPTVDISLEDYGMLFRLVESGKKPQINLNAQSKETGIQPTFNTIAEIKGTERPDEYVMLSAHFDSWDGGTGATDNGTGTILMMEVMRVLKKVYPNPKRTILVGHWGSEEQGLNGSRAFVEDHPEMMDKIQVLFNQDNGTGRVANLSGQGFVDSYEYLGRWLNKVPRTITSEIETTFPGNPGGGGSDYASFVAAGVPAFNLSSLSWDYSTQTWHTNMDTYDKIVFDDVRSNVILAAIMVYMACEEPEMVSREKRIPLNFRTGEPTEWPSPRSPNRKGGMD</sequence>
<evidence type="ECO:0000256" key="5">
    <source>
        <dbReference type="ARBA" id="ARBA00014116"/>
    </source>
</evidence>
<dbReference type="AlphaFoldDB" id="A0A142EJG0"/>
<name>A0A142EJG0_9BACT</name>
<feature type="signal peptide" evidence="22">
    <location>
        <begin position="1"/>
        <end position="21"/>
    </location>
</feature>
<feature type="region of interest" description="Disordered" evidence="21">
    <location>
        <begin position="494"/>
        <end position="514"/>
    </location>
</feature>
<proteinExistence type="predicted"/>
<keyword evidence="25" id="KW-1185">Reference proteome</keyword>
<evidence type="ECO:0000256" key="4">
    <source>
        <dbReference type="ARBA" id="ARBA00004613"/>
    </source>
</evidence>
<dbReference type="GO" id="GO:0005576">
    <property type="term" value="C:extracellular region"/>
    <property type="evidence" value="ECO:0007669"/>
    <property type="project" value="UniProtKB-SubCell"/>
</dbReference>
<evidence type="ECO:0000313" key="24">
    <source>
        <dbReference type="EMBL" id="AMQ55265.1"/>
    </source>
</evidence>
<reference evidence="24 25" key="2">
    <citation type="journal article" date="2016" name="Genome Announc.">
        <title>Complete Genome Sequence of Algoriphagus sp. Strain M8-2, Isolated from a Brackish Lake.</title>
        <authorList>
            <person name="Muraguchi Y."/>
            <person name="Kushimoto K."/>
            <person name="Ohtsubo Y."/>
            <person name="Suzuki T."/>
            <person name="Dohra H."/>
            <person name="Kimbara K."/>
            <person name="Shintani M."/>
        </authorList>
    </citation>
    <scope>NUCLEOTIDE SEQUENCE [LARGE SCALE GENOMIC DNA]</scope>
    <source>
        <strain evidence="24 25">M8-2</strain>
    </source>
</reference>
<comment type="subcellular location">
    <subcellularLocation>
        <location evidence="1">Endoplasmic reticulum</location>
    </subcellularLocation>
    <subcellularLocation>
        <location evidence="3">Golgi apparatus</location>
    </subcellularLocation>
    <subcellularLocation>
        <location evidence="2">Lysosome</location>
    </subcellularLocation>
    <subcellularLocation>
        <location evidence="4">Secreted</location>
    </subcellularLocation>
</comment>
<dbReference type="GO" id="GO:0006508">
    <property type="term" value="P:proteolysis"/>
    <property type="evidence" value="ECO:0007669"/>
    <property type="project" value="UniProtKB-KW"/>
</dbReference>
<dbReference type="KEGG" id="alm:AO498_02565"/>
<evidence type="ECO:0000256" key="7">
    <source>
        <dbReference type="ARBA" id="ARBA00022645"/>
    </source>
</evidence>
<dbReference type="GO" id="GO:0004180">
    <property type="term" value="F:carboxypeptidase activity"/>
    <property type="evidence" value="ECO:0007669"/>
    <property type="project" value="UniProtKB-KW"/>
</dbReference>
<keyword evidence="13" id="KW-0862">Zinc</keyword>
<feature type="domain" description="Peptidase M28" evidence="23">
    <location>
        <begin position="277"/>
        <end position="460"/>
    </location>
</feature>
<evidence type="ECO:0000313" key="25">
    <source>
        <dbReference type="Proteomes" id="UP000073816"/>
    </source>
</evidence>
<keyword evidence="16" id="KW-0865">Zymogen</keyword>
<keyword evidence="7" id="KW-0121">Carboxypeptidase</keyword>
<dbReference type="InterPro" id="IPR039866">
    <property type="entry name" value="CPQ"/>
</dbReference>
<evidence type="ECO:0000256" key="16">
    <source>
        <dbReference type="ARBA" id="ARBA00023145"/>
    </source>
</evidence>
<dbReference type="InterPro" id="IPR007484">
    <property type="entry name" value="Peptidase_M28"/>
</dbReference>
<protein>
    <recommendedName>
        <fullName evidence="5">Carboxypeptidase Q</fullName>
    </recommendedName>
    <alternativeName>
        <fullName evidence="20">Plasma glutamate carboxypeptidase</fullName>
    </alternativeName>
</protein>
<evidence type="ECO:0000256" key="15">
    <source>
        <dbReference type="ARBA" id="ARBA00023049"/>
    </source>
</evidence>
<evidence type="ECO:0000256" key="13">
    <source>
        <dbReference type="ARBA" id="ARBA00022833"/>
    </source>
</evidence>
<evidence type="ECO:0000256" key="9">
    <source>
        <dbReference type="ARBA" id="ARBA00022723"/>
    </source>
</evidence>
<dbReference type="Gene3D" id="3.40.630.10">
    <property type="entry name" value="Zn peptidases"/>
    <property type="match status" value="1"/>
</dbReference>
<keyword evidence="10 22" id="KW-0732">Signal</keyword>
<keyword evidence="8" id="KW-0645">Protease</keyword>
<comment type="subunit">
    <text evidence="19">Homodimer. The monomeric form is inactive while the homodimer is active.</text>
</comment>
<dbReference type="OrthoDB" id="9769665at2"/>
<dbReference type="GO" id="GO:0005764">
    <property type="term" value="C:lysosome"/>
    <property type="evidence" value="ECO:0007669"/>
    <property type="project" value="UniProtKB-SubCell"/>
</dbReference>
<keyword evidence="11" id="KW-0378">Hydrolase</keyword>
<keyword evidence="15" id="KW-0482">Metalloprotease</keyword>
<keyword evidence="12" id="KW-0256">Endoplasmic reticulum</keyword>
<evidence type="ECO:0000256" key="2">
    <source>
        <dbReference type="ARBA" id="ARBA00004371"/>
    </source>
</evidence>
<keyword evidence="6" id="KW-0964">Secreted</keyword>
<dbReference type="PATRIC" id="fig|1727163.4.peg.537"/>
<dbReference type="RefSeq" id="WP_067543374.1">
    <property type="nucleotide sequence ID" value="NZ_CP012836.1"/>
</dbReference>
<dbReference type="STRING" id="1727163.AO498_02565"/>
<evidence type="ECO:0000256" key="22">
    <source>
        <dbReference type="SAM" id="SignalP"/>
    </source>
</evidence>
<dbReference type="GO" id="GO:0046872">
    <property type="term" value="F:metal ion binding"/>
    <property type="evidence" value="ECO:0007669"/>
    <property type="project" value="UniProtKB-KW"/>
</dbReference>
<evidence type="ECO:0000256" key="1">
    <source>
        <dbReference type="ARBA" id="ARBA00004240"/>
    </source>
</evidence>
<dbReference type="Pfam" id="PF04389">
    <property type="entry name" value="Peptidase_M28"/>
    <property type="match status" value="1"/>
</dbReference>
<evidence type="ECO:0000256" key="3">
    <source>
        <dbReference type="ARBA" id="ARBA00004555"/>
    </source>
</evidence>
<dbReference type="GO" id="GO:0070573">
    <property type="term" value="F:metallodipeptidase activity"/>
    <property type="evidence" value="ECO:0007669"/>
    <property type="project" value="InterPro"/>
</dbReference>
<feature type="chain" id="PRO_5007494120" description="Carboxypeptidase Q" evidence="22">
    <location>
        <begin position="22"/>
        <end position="514"/>
    </location>
</feature>
<reference evidence="25" key="1">
    <citation type="submission" date="2015-09" db="EMBL/GenBank/DDBJ databases">
        <title>Complete sequence of Algoriphagus sp. M8-2.</title>
        <authorList>
            <person name="Shintani M."/>
        </authorList>
    </citation>
    <scope>NUCLEOTIDE SEQUENCE [LARGE SCALE GENOMIC DNA]</scope>
    <source>
        <strain evidence="25">M8-2</strain>
    </source>
</reference>
<evidence type="ECO:0000256" key="12">
    <source>
        <dbReference type="ARBA" id="ARBA00022824"/>
    </source>
</evidence>
<evidence type="ECO:0000256" key="14">
    <source>
        <dbReference type="ARBA" id="ARBA00023034"/>
    </source>
</evidence>
<dbReference type="PANTHER" id="PTHR12053">
    <property type="entry name" value="PROTEASE FAMILY M28 PLASMA GLUTAMATE CARBOXYPEPTIDASE-RELATED"/>
    <property type="match status" value="1"/>
</dbReference>
<evidence type="ECO:0000256" key="20">
    <source>
        <dbReference type="ARBA" id="ARBA00033328"/>
    </source>
</evidence>
<evidence type="ECO:0000256" key="17">
    <source>
        <dbReference type="ARBA" id="ARBA00023180"/>
    </source>
</evidence>
<evidence type="ECO:0000256" key="10">
    <source>
        <dbReference type="ARBA" id="ARBA00022729"/>
    </source>
</evidence>
<evidence type="ECO:0000256" key="19">
    <source>
        <dbReference type="ARBA" id="ARBA00025833"/>
    </source>
</evidence>
<organism evidence="24 25">
    <name type="scientific">Algoriphagus sanaruensis</name>
    <dbReference type="NCBI Taxonomy" id="1727163"/>
    <lineage>
        <taxon>Bacteria</taxon>
        <taxon>Pseudomonadati</taxon>
        <taxon>Bacteroidota</taxon>
        <taxon>Cytophagia</taxon>
        <taxon>Cytophagales</taxon>
        <taxon>Cyclobacteriaceae</taxon>
        <taxon>Algoriphagus</taxon>
    </lineage>
</organism>
<accession>A0A142EJG0</accession>
<dbReference type="EMBL" id="CP012836">
    <property type="protein sequence ID" value="AMQ55265.1"/>
    <property type="molecule type" value="Genomic_DNA"/>
</dbReference>
<evidence type="ECO:0000256" key="21">
    <source>
        <dbReference type="SAM" id="MobiDB-lite"/>
    </source>
</evidence>
<evidence type="ECO:0000256" key="11">
    <source>
        <dbReference type="ARBA" id="ARBA00022801"/>
    </source>
</evidence>
<dbReference type="Proteomes" id="UP000073816">
    <property type="component" value="Chromosome"/>
</dbReference>
<keyword evidence="14" id="KW-0333">Golgi apparatus</keyword>
<evidence type="ECO:0000259" key="23">
    <source>
        <dbReference type="Pfam" id="PF04389"/>
    </source>
</evidence>
<keyword evidence="9" id="KW-0479">Metal-binding</keyword>
<gene>
    <name evidence="24" type="ORF">AO498_02565</name>
</gene>
<keyword evidence="18" id="KW-0458">Lysosome</keyword>